<accession>A0A4D6MX99</accession>
<keyword evidence="2" id="KW-1185">Reference proteome</keyword>
<protein>
    <submittedName>
        <fullName evidence="1">Uncharacterized protein</fullName>
    </submittedName>
</protein>
<evidence type="ECO:0000313" key="2">
    <source>
        <dbReference type="Proteomes" id="UP000501690"/>
    </source>
</evidence>
<dbReference type="AlphaFoldDB" id="A0A4D6MX99"/>
<sequence>MYERDLVAGLNNDFYVVIDDVDDVIDDVDAIIDDVVISDDFHKCQDGLVKKLTEYDVQTSSLYLHSNFATQFWVKGRKRFYKDNILATGDAIKFIIDNGHKNVIHWPPLMVDLVMRKSGTSLRVPAITVDQRGVASAQQT</sequence>
<dbReference type="EMBL" id="CP039353">
    <property type="protein sequence ID" value="QCE06076.1"/>
    <property type="molecule type" value="Genomic_DNA"/>
</dbReference>
<evidence type="ECO:0000313" key="1">
    <source>
        <dbReference type="EMBL" id="QCE06076.1"/>
    </source>
</evidence>
<proteinExistence type="predicted"/>
<reference evidence="1 2" key="1">
    <citation type="submission" date="2019-04" db="EMBL/GenBank/DDBJ databases">
        <title>An improved genome assembly and genetic linkage map for asparagus bean, Vigna unguiculata ssp. sesquipedialis.</title>
        <authorList>
            <person name="Xia Q."/>
            <person name="Zhang R."/>
            <person name="Dong Y."/>
        </authorList>
    </citation>
    <scope>NUCLEOTIDE SEQUENCE [LARGE SCALE GENOMIC DNA]</scope>
    <source>
        <tissue evidence="1">Leaf</tissue>
    </source>
</reference>
<dbReference type="Proteomes" id="UP000501690">
    <property type="component" value="Linkage Group LG9"/>
</dbReference>
<gene>
    <name evidence="1" type="ORF">DEO72_LG9g1085</name>
</gene>
<organism evidence="1 2">
    <name type="scientific">Vigna unguiculata</name>
    <name type="common">Cowpea</name>
    <dbReference type="NCBI Taxonomy" id="3917"/>
    <lineage>
        <taxon>Eukaryota</taxon>
        <taxon>Viridiplantae</taxon>
        <taxon>Streptophyta</taxon>
        <taxon>Embryophyta</taxon>
        <taxon>Tracheophyta</taxon>
        <taxon>Spermatophyta</taxon>
        <taxon>Magnoliopsida</taxon>
        <taxon>eudicotyledons</taxon>
        <taxon>Gunneridae</taxon>
        <taxon>Pentapetalae</taxon>
        <taxon>rosids</taxon>
        <taxon>fabids</taxon>
        <taxon>Fabales</taxon>
        <taxon>Fabaceae</taxon>
        <taxon>Papilionoideae</taxon>
        <taxon>50 kb inversion clade</taxon>
        <taxon>NPAAA clade</taxon>
        <taxon>indigoferoid/millettioid clade</taxon>
        <taxon>Phaseoleae</taxon>
        <taxon>Vigna</taxon>
    </lineage>
</organism>
<name>A0A4D6MX99_VIGUN</name>